<dbReference type="EMBL" id="JAIPUX010000953">
    <property type="protein sequence ID" value="KAH0625779.1"/>
    <property type="molecule type" value="Genomic_DNA"/>
</dbReference>
<gene>
    <name evidence="1" type="ORF">JD844_034023</name>
</gene>
<name>A0ABQ7T808_PHRPL</name>
<accession>A0ABQ7T808</accession>
<keyword evidence="2" id="KW-1185">Reference proteome</keyword>
<comment type="caution">
    <text evidence="1">The sequence shown here is derived from an EMBL/GenBank/DDBJ whole genome shotgun (WGS) entry which is preliminary data.</text>
</comment>
<reference evidence="1 2" key="1">
    <citation type="journal article" date="2022" name="Gigascience">
        <title>A chromosome-level genome assembly and annotation of the desert horned lizard, Phrynosoma platyrhinos, provides insight into chromosomal rearrangements among reptiles.</title>
        <authorList>
            <person name="Koochekian N."/>
            <person name="Ascanio A."/>
            <person name="Farleigh K."/>
            <person name="Card D.C."/>
            <person name="Schield D.R."/>
            <person name="Castoe T.A."/>
            <person name="Jezkova T."/>
        </authorList>
    </citation>
    <scope>NUCLEOTIDE SEQUENCE [LARGE SCALE GENOMIC DNA]</scope>
    <source>
        <strain evidence="1">NK-2021</strain>
    </source>
</reference>
<protein>
    <submittedName>
        <fullName evidence="1">Uncharacterized protein</fullName>
    </submittedName>
</protein>
<organism evidence="1 2">
    <name type="scientific">Phrynosoma platyrhinos</name>
    <name type="common">Desert horned lizard</name>
    <dbReference type="NCBI Taxonomy" id="52577"/>
    <lineage>
        <taxon>Eukaryota</taxon>
        <taxon>Metazoa</taxon>
        <taxon>Chordata</taxon>
        <taxon>Craniata</taxon>
        <taxon>Vertebrata</taxon>
        <taxon>Euteleostomi</taxon>
        <taxon>Lepidosauria</taxon>
        <taxon>Squamata</taxon>
        <taxon>Bifurcata</taxon>
        <taxon>Unidentata</taxon>
        <taxon>Episquamata</taxon>
        <taxon>Toxicofera</taxon>
        <taxon>Iguania</taxon>
        <taxon>Phrynosomatidae</taxon>
        <taxon>Phrynosomatinae</taxon>
        <taxon>Phrynosoma</taxon>
    </lineage>
</organism>
<dbReference type="Proteomes" id="UP000826234">
    <property type="component" value="Unassembled WGS sequence"/>
</dbReference>
<evidence type="ECO:0000313" key="1">
    <source>
        <dbReference type="EMBL" id="KAH0625779.1"/>
    </source>
</evidence>
<evidence type="ECO:0000313" key="2">
    <source>
        <dbReference type="Proteomes" id="UP000826234"/>
    </source>
</evidence>
<sequence>MLFLSLGGKLDLQNQEALLLKALGLKAKPSPKTLAPVPPLLWKMFQRKTKSGLDDADAKDVQQPCWVEEFQVPGNIIRVFPDQGRLPDLEWGWVGGVLVPLDIAISQSVPLNLAVVARASKPPYLSVRLDFAVMVLQQ</sequence>
<proteinExistence type="predicted"/>